<protein>
    <submittedName>
        <fullName evidence="2">Uncharacterized protein</fullName>
    </submittedName>
</protein>
<dbReference type="WBParaSite" id="nRc.2.0.1.t16951-RA">
    <property type="protein sequence ID" value="nRc.2.0.1.t16951-RA"/>
    <property type="gene ID" value="nRc.2.0.1.g16951"/>
</dbReference>
<dbReference type="Proteomes" id="UP000887565">
    <property type="component" value="Unplaced"/>
</dbReference>
<proteinExistence type="predicted"/>
<keyword evidence="1" id="KW-1185">Reference proteome</keyword>
<reference evidence="2" key="1">
    <citation type="submission" date="2022-11" db="UniProtKB">
        <authorList>
            <consortium name="WormBaseParasite"/>
        </authorList>
    </citation>
    <scope>IDENTIFICATION</scope>
</reference>
<dbReference type="AlphaFoldDB" id="A0A915IT10"/>
<organism evidence="1 2">
    <name type="scientific">Romanomermis culicivorax</name>
    <name type="common">Nematode worm</name>
    <dbReference type="NCBI Taxonomy" id="13658"/>
    <lineage>
        <taxon>Eukaryota</taxon>
        <taxon>Metazoa</taxon>
        <taxon>Ecdysozoa</taxon>
        <taxon>Nematoda</taxon>
        <taxon>Enoplea</taxon>
        <taxon>Dorylaimia</taxon>
        <taxon>Mermithida</taxon>
        <taxon>Mermithoidea</taxon>
        <taxon>Mermithidae</taxon>
        <taxon>Romanomermis</taxon>
    </lineage>
</organism>
<accession>A0A915IT10</accession>
<name>A0A915IT10_ROMCU</name>
<evidence type="ECO:0000313" key="2">
    <source>
        <dbReference type="WBParaSite" id="nRc.2.0.1.t16951-RA"/>
    </source>
</evidence>
<sequence>MECRLFSLIFDLTRFNFSSAFDAKNRQICVNCSLFLNLVLKIVLFDEPLNFPNKSSGKITAFFFIKVGLNDLNKLIMAKD</sequence>
<evidence type="ECO:0000313" key="1">
    <source>
        <dbReference type="Proteomes" id="UP000887565"/>
    </source>
</evidence>